<dbReference type="RefSeq" id="YP_009609618.1">
    <property type="nucleotide sequence ID" value="NC_041997.1"/>
</dbReference>
<evidence type="ECO:0000313" key="3">
    <source>
        <dbReference type="Proteomes" id="UP000224101"/>
    </source>
</evidence>
<evidence type="ECO:0000256" key="1">
    <source>
        <dbReference type="PIRSR" id="PIRSR001000-1"/>
    </source>
</evidence>
<organism evidence="2 3">
    <name type="scientific">Acidovorax phage ACP17</name>
    <dbReference type="NCBI Taxonomy" id="2010329"/>
    <lineage>
        <taxon>Viruses</taxon>
        <taxon>Duplodnaviria</taxon>
        <taxon>Heunggongvirae</taxon>
        <taxon>Uroviricota</taxon>
        <taxon>Caudoviricetes</taxon>
        <taxon>Busanvirus</taxon>
        <taxon>Busanvirus ACP17</taxon>
    </lineage>
</organism>
<dbReference type="InterPro" id="IPR024796">
    <property type="entry name" value="T4_endonuc_V"/>
</dbReference>
<dbReference type="Gene3D" id="1.10.440.10">
    <property type="entry name" value="T4 endonuclease V"/>
    <property type="match status" value="1"/>
</dbReference>
<dbReference type="GeneID" id="40085703"/>
<dbReference type="Pfam" id="PF03013">
    <property type="entry name" value="Pyr_excise"/>
    <property type="match status" value="1"/>
</dbReference>
<feature type="active site" description="Proton acceptor" evidence="1">
    <location>
        <position position="23"/>
    </location>
</feature>
<name>A0A218M3C5_9CAUD</name>
<protein>
    <submittedName>
        <fullName evidence="2">Endonuclease V</fullName>
    </submittedName>
</protein>
<dbReference type="SUPFAM" id="SSF47077">
    <property type="entry name" value="T4 endonuclease V"/>
    <property type="match status" value="1"/>
</dbReference>
<dbReference type="PIRSF" id="PIRSF001000">
    <property type="entry name" value="PDG_ENDV"/>
    <property type="match status" value="1"/>
</dbReference>
<keyword evidence="2" id="KW-0540">Nuclease</keyword>
<proteinExistence type="predicted"/>
<keyword evidence="2" id="KW-0255">Endonuclease</keyword>
<keyword evidence="2" id="KW-0378">Hydrolase</keyword>
<dbReference type="OrthoDB" id="18384at10239"/>
<sequence length="138" mass="15740">MTRINLVDPRELMDQHLFAEFREIKMVAKALARSLKTKPKGQVLATVPPKFTLGTGHVRFFYNKGGYLQKRYALICQELAARGVDFNREARCDPDGVMSAEFAGDWEPTAADLEVIRERIAQRISEKPGWYRKTVPKA</sequence>
<dbReference type="InterPro" id="IPR004260">
    <property type="entry name" value="Pyr-dimer_DNA_glycosylase"/>
</dbReference>
<dbReference type="GO" id="GO:0004519">
    <property type="term" value="F:endonuclease activity"/>
    <property type="evidence" value="ECO:0007669"/>
    <property type="project" value="UniProtKB-KW"/>
</dbReference>
<dbReference type="EMBL" id="KY979132">
    <property type="protein sequence ID" value="ASD50552.1"/>
    <property type="molecule type" value="Genomic_DNA"/>
</dbReference>
<dbReference type="KEGG" id="vg:40085703"/>
<evidence type="ECO:0000313" key="2">
    <source>
        <dbReference type="EMBL" id="ASD50552.1"/>
    </source>
</evidence>
<accession>A0A218M3C5</accession>
<reference evidence="2 3" key="1">
    <citation type="submission" date="2017-08" db="EMBL/GenBank/DDBJ databases">
        <title>Characterization and complete genome sequence of novel bacteriophage infecting the causal agent of bacterial fruit blotch, Acidovorax citrulli.</title>
        <authorList>
            <person name="Midani A.R."/>
            <person name="Park S.-H."/>
            <person name="Choi T.-J."/>
        </authorList>
    </citation>
    <scope>NUCLEOTIDE SEQUENCE [LARGE SCALE GENOMIC DNA]</scope>
</reference>
<keyword evidence="3" id="KW-1185">Reference proteome</keyword>
<dbReference type="Proteomes" id="UP000224101">
    <property type="component" value="Segment"/>
</dbReference>